<keyword evidence="4 6" id="KW-1133">Transmembrane helix</keyword>
<dbReference type="Proteomes" id="UP001152049">
    <property type="component" value="Unassembled WGS sequence"/>
</dbReference>
<dbReference type="PANTHER" id="PTHR45649:SF5">
    <property type="entry name" value="GABA TRANSPORTER (EUROFUNG)-RELATED"/>
    <property type="match status" value="1"/>
</dbReference>
<evidence type="ECO:0000256" key="2">
    <source>
        <dbReference type="ARBA" id="ARBA00022448"/>
    </source>
</evidence>
<feature type="transmembrane region" description="Helical" evidence="6">
    <location>
        <begin position="199"/>
        <end position="216"/>
    </location>
</feature>
<dbReference type="AlphaFoldDB" id="A0A9W8RL56"/>
<dbReference type="Gene3D" id="1.20.1740.10">
    <property type="entry name" value="Amino acid/polyamine transporter I"/>
    <property type="match status" value="1"/>
</dbReference>
<proteinExistence type="predicted"/>
<dbReference type="OrthoDB" id="10054429at2759"/>
<feature type="transmembrane region" description="Helical" evidence="6">
    <location>
        <begin position="236"/>
        <end position="257"/>
    </location>
</feature>
<evidence type="ECO:0000313" key="7">
    <source>
        <dbReference type="EMBL" id="KAJ4247458.1"/>
    </source>
</evidence>
<evidence type="ECO:0008006" key="9">
    <source>
        <dbReference type="Google" id="ProtNLM"/>
    </source>
</evidence>
<comment type="caution">
    <text evidence="7">The sequence shown here is derived from an EMBL/GenBank/DDBJ whole genome shotgun (WGS) entry which is preliminary data.</text>
</comment>
<gene>
    <name evidence="7" type="ORF">NW762_013133</name>
</gene>
<evidence type="ECO:0000256" key="5">
    <source>
        <dbReference type="ARBA" id="ARBA00023136"/>
    </source>
</evidence>
<comment type="subcellular location">
    <subcellularLocation>
        <location evidence="1">Membrane</location>
        <topology evidence="1">Multi-pass membrane protein</topology>
    </subcellularLocation>
</comment>
<sequence>MNDNEKHMDNPDRDDQNLERLGYVQEVKRNFSLTAMVATCVNLMSTWEALSSTLAAGLVSGGPVSLVYGMVVAFLGSLCAAMSLAELASRTLGWVALAGSAPFLAGTQIQGLLVLNYPDSYTFERWHGTMLFWAILIGSACICIFFSNSLPLIEKLTLVLHIGFFIIILVVIATVSPTKHSAEFVFAHFENNSGWGNDAVAWSIGLLSSCYVLIGYDGATHLSEEMERAETGVPRAMVGSILINGPLGFGFLITVLFFMGDIASALNTPTGFPIIQIFYNVTGSIAAATALTGAITAMASLSTVPLITSAARIMWAFARDGGK</sequence>
<feature type="transmembrane region" description="Helical" evidence="6">
    <location>
        <begin position="67"/>
        <end position="85"/>
    </location>
</feature>
<accession>A0A9W8RL56</accession>
<evidence type="ECO:0000256" key="6">
    <source>
        <dbReference type="SAM" id="Phobius"/>
    </source>
</evidence>
<evidence type="ECO:0000256" key="4">
    <source>
        <dbReference type="ARBA" id="ARBA00022989"/>
    </source>
</evidence>
<evidence type="ECO:0000313" key="8">
    <source>
        <dbReference type="Proteomes" id="UP001152049"/>
    </source>
</evidence>
<evidence type="ECO:0000256" key="1">
    <source>
        <dbReference type="ARBA" id="ARBA00004141"/>
    </source>
</evidence>
<keyword evidence="8" id="KW-1185">Reference proteome</keyword>
<dbReference type="PANTHER" id="PTHR45649">
    <property type="entry name" value="AMINO-ACID PERMEASE BAT1"/>
    <property type="match status" value="1"/>
</dbReference>
<feature type="transmembrane region" description="Helical" evidence="6">
    <location>
        <begin position="126"/>
        <end position="146"/>
    </location>
</feature>
<feature type="transmembrane region" description="Helical" evidence="6">
    <location>
        <begin position="92"/>
        <end position="114"/>
    </location>
</feature>
<feature type="transmembrane region" description="Helical" evidence="6">
    <location>
        <begin position="158"/>
        <end position="179"/>
    </location>
</feature>
<dbReference type="GO" id="GO:0022857">
    <property type="term" value="F:transmembrane transporter activity"/>
    <property type="evidence" value="ECO:0007669"/>
    <property type="project" value="InterPro"/>
</dbReference>
<keyword evidence="3 6" id="KW-0812">Transmembrane</keyword>
<evidence type="ECO:0000256" key="3">
    <source>
        <dbReference type="ARBA" id="ARBA00022692"/>
    </source>
</evidence>
<dbReference type="InterPro" id="IPR002293">
    <property type="entry name" value="AA/rel_permease1"/>
</dbReference>
<dbReference type="GO" id="GO:0016020">
    <property type="term" value="C:membrane"/>
    <property type="evidence" value="ECO:0007669"/>
    <property type="project" value="UniProtKB-SubCell"/>
</dbReference>
<reference evidence="7" key="1">
    <citation type="submission" date="2022-09" db="EMBL/GenBank/DDBJ databases">
        <title>Fusarium specimens isolated from Avocado Roots.</title>
        <authorList>
            <person name="Stajich J."/>
            <person name="Roper C."/>
            <person name="Heimlech-Rivalta G."/>
        </authorList>
    </citation>
    <scope>NUCLEOTIDE SEQUENCE</scope>
    <source>
        <strain evidence="7">CF00136</strain>
    </source>
</reference>
<keyword evidence="5 6" id="KW-0472">Membrane</keyword>
<dbReference type="Pfam" id="PF13520">
    <property type="entry name" value="AA_permease_2"/>
    <property type="match status" value="1"/>
</dbReference>
<protein>
    <recommendedName>
        <fullName evidence="9">Choline transport protein</fullName>
    </recommendedName>
</protein>
<feature type="transmembrane region" description="Helical" evidence="6">
    <location>
        <begin position="277"/>
        <end position="304"/>
    </location>
</feature>
<feature type="transmembrane region" description="Helical" evidence="6">
    <location>
        <begin position="30"/>
        <end position="47"/>
    </location>
</feature>
<dbReference type="EMBL" id="JAOQAZ010000039">
    <property type="protein sequence ID" value="KAJ4247458.1"/>
    <property type="molecule type" value="Genomic_DNA"/>
</dbReference>
<name>A0A9W8RL56_9HYPO</name>
<keyword evidence="2" id="KW-0813">Transport</keyword>
<organism evidence="7 8">
    <name type="scientific">Fusarium torreyae</name>
    <dbReference type="NCBI Taxonomy" id="1237075"/>
    <lineage>
        <taxon>Eukaryota</taxon>
        <taxon>Fungi</taxon>
        <taxon>Dikarya</taxon>
        <taxon>Ascomycota</taxon>
        <taxon>Pezizomycotina</taxon>
        <taxon>Sordariomycetes</taxon>
        <taxon>Hypocreomycetidae</taxon>
        <taxon>Hypocreales</taxon>
        <taxon>Nectriaceae</taxon>
        <taxon>Fusarium</taxon>
    </lineage>
</organism>